<reference evidence="12 13" key="1">
    <citation type="submission" date="2023-07" db="EMBL/GenBank/DDBJ databases">
        <title>Genomic Encyclopedia of Type Strains, Phase IV (KMG-IV): sequencing the most valuable type-strain genomes for metagenomic binning, comparative biology and taxonomic classification.</title>
        <authorList>
            <person name="Goeker M."/>
        </authorList>
    </citation>
    <scope>NUCLEOTIDE SEQUENCE [LARGE SCALE GENOMIC DNA]</scope>
    <source>
        <strain evidence="12 13">DSM 12751</strain>
    </source>
</reference>
<keyword evidence="4 9" id="KW-0808">Transferase</keyword>
<dbReference type="PANTHER" id="PTHR43209">
    <property type="entry name" value="TRNA SULFURTRANSFERASE"/>
    <property type="match status" value="1"/>
</dbReference>
<dbReference type="Gene3D" id="3.30.2130.30">
    <property type="match status" value="1"/>
</dbReference>
<feature type="compositionally biased region" description="Basic and acidic residues" evidence="10">
    <location>
        <begin position="413"/>
        <end position="422"/>
    </location>
</feature>
<keyword evidence="13" id="KW-1185">Reference proteome</keyword>
<dbReference type="EMBL" id="JAUSTY010000024">
    <property type="protein sequence ID" value="MDQ0168111.1"/>
    <property type="molecule type" value="Genomic_DNA"/>
</dbReference>
<evidence type="ECO:0000256" key="1">
    <source>
        <dbReference type="ARBA" id="ARBA00004496"/>
    </source>
</evidence>
<dbReference type="PANTHER" id="PTHR43209:SF1">
    <property type="entry name" value="TRNA SULFURTRANSFERASE"/>
    <property type="match status" value="1"/>
</dbReference>
<dbReference type="Proteomes" id="UP001235840">
    <property type="component" value="Unassembled WGS sequence"/>
</dbReference>
<dbReference type="HAMAP" id="MF_00021">
    <property type="entry name" value="ThiI"/>
    <property type="match status" value="1"/>
</dbReference>
<dbReference type="PROSITE" id="PS51165">
    <property type="entry name" value="THUMP"/>
    <property type="match status" value="1"/>
</dbReference>
<evidence type="ECO:0000313" key="12">
    <source>
        <dbReference type="EMBL" id="MDQ0168111.1"/>
    </source>
</evidence>
<protein>
    <recommendedName>
        <fullName evidence="9">Probable tRNA sulfurtransferase</fullName>
        <ecNumber evidence="9">2.8.1.4</ecNumber>
    </recommendedName>
    <alternativeName>
        <fullName evidence="9">Sulfur carrier protein ThiS sulfurtransferase</fullName>
    </alternativeName>
    <alternativeName>
        <fullName evidence="9">Thiamine biosynthesis protein ThiI</fullName>
    </alternativeName>
    <alternativeName>
        <fullName evidence="9">tRNA 4-thiouridine synthase</fullName>
    </alternativeName>
</protein>
<dbReference type="InterPro" id="IPR020536">
    <property type="entry name" value="ThiI_AANH"/>
</dbReference>
<keyword evidence="3 9" id="KW-0820">tRNA-binding</keyword>
<dbReference type="SUPFAM" id="SSF143437">
    <property type="entry name" value="THUMP domain-like"/>
    <property type="match status" value="1"/>
</dbReference>
<dbReference type="EC" id="2.8.1.4" evidence="9"/>
<dbReference type="Gene3D" id="3.40.50.620">
    <property type="entry name" value="HUPs"/>
    <property type="match status" value="1"/>
</dbReference>
<keyword evidence="5 9" id="KW-0547">Nucleotide-binding</keyword>
<dbReference type="InterPro" id="IPR003720">
    <property type="entry name" value="tRNA_STrfase"/>
</dbReference>
<dbReference type="InterPro" id="IPR049962">
    <property type="entry name" value="THUMP_ThiI"/>
</dbReference>
<comment type="similarity">
    <text evidence="9">Belongs to the ThiI family.</text>
</comment>
<evidence type="ECO:0000256" key="3">
    <source>
        <dbReference type="ARBA" id="ARBA00022555"/>
    </source>
</evidence>
<keyword evidence="6 9" id="KW-0067">ATP-binding</keyword>
<feature type="compositionally biased region" description="Polar residues" evidence="10">
    <location>
        <begin position="401"/>
        <end position="412"/>
    </location>
</feature>
<evidence type="ECO:0000256" key="4">
    <source>
        <dbReference type="ARBA" id="ARBA00022679"/>
    </source>
</evidence>
<comment type="caution">
    <text evidence="12">The sequence shown here is derived from an EMBL/GenBank/DDBJ whole genome shotgun (WGS) entry which is preliminary data.</text>
</comment>
<comment type="function">
    <text evidence="9">Catalyzes the ATP-dependent transfer of a sulfur to tRNA to produce 4-thiouridine in position 8 of tRNAs, which functions as a near-UV photosensor. Also catalyzes the transfer of sulfur to the sulfur carrier protein ThiS, forming ThiS-thiocarboxylate. This is a step in the synthesis of thiazole, in the thiamine biosynthesis pathway. The sulfur is donated as persulfide by IscS.</text>
</comment>
<keyword evidence="2 9" id="KW-0963">Cytoplasm</keyword>
<feature type="binding site" evidence="9">
    <location>
        <position position="301"/>
    </location>
    <ligand>
        <name>ATP</name>
        <dbReference type="ChEBI" id="CHEBI:30616"/>
    </ligand>
</feature>
<comment type="subcellular location">
    <subcellularLocation>
        <location evidence="1 9">Cytoplasm</location>
    </subcellularLocation>
</comment>
<dbReference type="InterPro" id="IPR004114">
    <property type="entry name" value="THUMP_dom"/>
</dbReference>
<organism evidence="12 13">
    <name type="scientific">Caldalkalibacillus horti</name>
    <dbReference type="NCBI Taxonomy" id="77523"/>
    <lineage>
        <taxon>Bacteria</taxon>
        <taxon>Bacillati</taxon>
        <taxon>Bacillota</taxon>
        <taxon>Bacilli</taxon>
        <taxon>Bacillales</taxon>
        <taxon>Bacillaceae</taxon>
        <taxon>Caldalkalibacillus</taxon>
    </lineage>
</organism>
<dbReference type="NCBIfam" id="TIGR00342">
    <property type="entry name" value="tRNA uracil 4-sulfurtransferase ThiI"/>
    <property type="match status" value="1"/>
</dbReference>
<evidence type="ECO:0000313" key="13">
    <source>
        <dbReference type="Proteomes" id="UP001235840"/>
    </source>
</evidence>
<dbReference type="CDD" id="cd01712">
    <property type="entry name" value="PPase_ThiI"/>
    <property type="match status" value="1"/>
</dbReference>
<dbReference type="SMART" id="SM00981">
    <property type="entry name" value="THUMP"/>
    <property type="match status" value="1"/>
</dbReference>
<evidence type="ECO:0000256" key="9">
    <source>
        <dbReference type="HAMAP-Rule" id="MF_00021"/>
    </source>
</evidence>
<gene>
    <name evidence="9" type="primary">thiI</name>
    <name evidence="12" type="ORF">J2S11_004063</name>
</gene>
<evidence type="ECO:0000256" key="8">
    <source>
        <dbReference type="ARBA" id="ARBA00022977"/>
    </source>
</evidence>
<dbReference type="Pfam" id="PF02926">
    <property type="entry name" value="THUMP"/>
    <property type="match status" value="1"/>
</dbReference>
<dbReference type="InterPro" id="IPR054173">
    <property type="entry name" value="ThiI_fer"/>
</dbReference>
<name>A0ABT9W4D4_9BACI</name>
<feature type="binding site" evidence="9">
    <location>
        <begin position="213"/>
        <end position="214"/>
    </location>
    <ligand>
        <name>ATP</name>
        <dbReference type="ChEBI" id="CHEBI:30616"/>
    </ligand>
</feature>
<dbReference type="Pfam" id="PF22025">
    <property type="entry name" value="ThiI_fer"/>
    <property type="match status" value="1"/>
</dbReference>
<evidence type="ECO:0000256" key="5">
    <source>
        <dbReference type="ARBA" id="ARBA00022741"/>
    </source>
</evidence>
<feature type="binding site" evidence="9">
    <location>
        <position position="292"/>
    </location>
    <ligand>
        <name>ATP</name>
        <dbReference type="ChEBI" id="CHEBI:30616"/>
    </ligand>
</feature>
<dbReference type="InterPro" id="IPR050102">
    <property type="entry name" value="tRNA_sulfurtransferase_ThiI"/>
</dbReference>
<keyword evidence="8 9" id="KW-0784">Thiamine biosynthesis</keyword>
<feature type="binding site" evidence="9">
    <location>
        <position position="270"/>
    </location>
    <ligand>
        <name>ATP</name>
        <dbReference type="ChEBI" id="CHEBI:30616"/>
    </ligand>
</feature>
<comment type="catalytic activity">
    <reaction evidence="9">
        <text>[ThiS sulfur-carrier protein]-C-terminal Gly-Gly-AMP + S-sulfanyl-L-cysteinyl-[cysteine desulfurase] + AH2 = [ThiS sulfur-carrier protein]-C-terminal-Gly-aminoethanethioate + L-cysteinyl-[cysteine desulfurase] + A + AMP + 2 H(+)</text>
        <dbReference type="Rhea" id="RHEA:43340"/>
        <dbReference type="Rhea" id="RHEA-COMP:12157"/>
        <dbReference type="Rhea" id="RHEA-COMP:12158"/>
        <dbReference type="Rhea" id="RHEA-COMP:12910"/>
        <dbReference type="Rhea" id="RHEA-COMP:19908"/>
        <dbReference type="ChEBI" id="CHEBI:13193"/>
        <dbReference type="ChEBI" id="CHEBI:15378"/>
        <dbReference type="ChEBI" id="CHEBI:17499"/>
        <dbReference type="ChEBI" id="CHEBI:29950"/>
        <dbReference type="ChEBI" id="CHEBI:61963"/>
        <dbReference type="ChEBI" id="CHEBI:90618"/>
        <dbReference type="ChEBI" id="CHEBI:232372"/>
        <dbReference type="ChEBI" id="CHEBI:456215"/>
    </reaction>
</comment>
<evidence type="ECO:0000259" key="11">
    <source>
        <dbReference type="PROSITE" id="PS51165"/>
    </source>
</evidence>
<feature type="binding site" evidence="9">
    <location>
        <begin position="188"/>
        <end position="189"/>
    </location>
    <ligand>
        <name>ATP</name>
        <dbReference type="ChEBI" id="CHEBI:30616"/>
    </ligand>
</feature>
<feature type="domain" description="THUMP" evidence="11">
    <location>
        <begin position="65"/>
        <end position="170"/>
    </location>
</feature>
<evidence type="ECO:0000256" key="2">
    <source>
        <dbReference type="ARBA" id="ARBA00022490"/>
    </source>
</evidence>
<dbReference type="SUPFAM" id="SSF52402">
    <property type="entry name" value="Adenine nucleotide alpha hydrolases-like"/>
    <property type="match status" value="1"/>
</dbReference>
<dbReference type="CDD" id="cd11716">
    <property type="entry name" value="THUMP_ThiI"/>
    <property type="match status" value="1"/>
</dbReference>
<proteinExistence type="inferred from homology"/>
<sequence>MITNNSKIEFILIRFGELALKGKNRNKFESQLQDNIKNQLKDFKIKIKRTFGRMYVYLENDADYEKVQQRLKTVFGIKSFSPARKAELELEDIRRVALEMLQSLPQKPNTFKVNVRRPNKFFPHNSSEMNHLVGAHLLIHTEDIKVNVHQPEVEVFIEIREDAAYIMCEKIEGAGGLPVGTSGKAMLMLSGGIDSPVAGYLCMKRGIRIEAVHFHSYPFTSERAKQKVVDLTKKLAYFVGHIKLHIVPFTEIQTQIKQHIPDDYSITIMRRFMLRITEQLAEQQKALGLASGENVGQVASQTMHSMRTINEVTNYPIIRPLVTMDKLEIIKIAQDIDTYELSILPYEDCCTIFQPKSPKTRPTIKQSTYLENKLNVEQLIADAVANTEVMIMSEKEEKIMNKQTKQHAQTNQVEKKDIDELF</sequence>
<comment type="catalytic activity">
    <reaction evidence="9">
        <text>[ThiI sulfur-carrier protein]-S-sulfanyl-L-cysteine + a uridine in tRNA + 2 reduced [2Fe-2S]-[ferredoxin] + ATP + H(+) = [ThiI sulfur-carrier protein]-L-cysteine + a 4-thiouridine in tRNA + 2 oxidized [2Fe-2S]-[ferredoxin] + AMP + diphosphate</text>
        <dbReference type="Rhea" id="RHEA:24176"/>
        <dbReference type="Rhea" id="RHEA-COMP:10000"/>
        <dbReference type="Rhea" id="RHEA-COMP:10001"/>
        <dbReference type="Rhea" id="RHEA-COMP:13337"/>
        <dbReference type="Rhea" id="RHEA-COMP:13338"/>
        <dbReference type="Rhea" id="RHEA-COMP:13339"/>
        <dbReference type="Rhea" id="RHEA-COMP:13340"/>
        <dbReference type="ChEBI" id="CHEBI:15378"/>
        <dbReference type="ChEBI" id="CHEBI:29950"/>
        <dbReference type="ChEBI" id="CHEBI:30616"/>
        <dbReference type="ChEBI" id="CHEBI:33019"/>
        <dbReference type="ChEBI" id="CHEBI:33737"/>
        <dbReference type="ChEBI" id="CHEBI:33738"/>
        <dbReference type="ChEBI" id="CHEBI:61963"/>
        <dbReference type="ChEBI" id="CHEBI:65315"/>
        <dbReference type="ChEBI" id="CHEBI:136798"/>
        <dbReference type="ChEBI" id="CHEBI:456215"/>
        <dbReference type="EC" id="2.8.1.4"/>
    </reaction>
</comment>
<comment type="pathway">
    <text evidence="9">Cofactor biosynthesis; thiamine diphosphate biosynthesis.</text>
</comment>
<keyword evidence="7 9" id="KW-0694">RNA-binding</keyword>
<dbReference type="Pfam" id="PF02568">
    <property type="entry name" value="ThiI"/>
    <property type="match status" value="1"/>
</dbReference>
<dbReference type="InterPro" id="IPR049961">
    <property type="entry name" value="ThiI_N"/>
</dbReference>
<evidence type="ECO:0000256" key="10">
    <source>
        <dbReference type="SAM" id="MobiDB-lite"/>
    </source>
</evidence>
<feature type="region of interest" description="Disordered" evidence="10">
    <location>
        <begin position="401"/>
        <end position="422"/>
    </location>
</feature>
<accession>A0ABT9W4D4</accession>
<evidence type="ECO:0000256" key="6">
    <source>
        <dbReference type="ARBA" id="ARBA00022840"/>
    </source>
</evidence>
<dbReference type="RefSeq" id="WP_307397603.1">
    <property type="nucleotide sequence ID" value="NZ_BAAADK010000047.1"/>
</dbReference>
<dbReference type="InterPro" id="IPR014729">
    <property type="entry name" value="Rossmann-like_a/b/a_fold"/>
</dbReference>
<evidence type="ECO:0000256" key="7">
    <source>
        <dbReference type="ARBA" id="ARBA00022884"/>
    </source>
</evidence>